<evidence type="ECO:0000313" key="2">
    <source>
        <dbReference type="EMBL" id="QJI04023.1"/>
    </source>
</evidence>
<accession>A0A6H2A582</accession>
<dbReference type="EMBL" id="MT144551">
    <property type="protein sequence ID" value="QJA54928.1"/>
    <property type="molecule type" value="Genomic_DNA"/>
</dbReference>
<reference evidence="1" key="1">
    <citation type="submission" date="2020-03" db="EMBL/GenBank/DDBJ databases">
        <title>The deep terrestrial virosphere.</title>
        <authorList>
            <person name="Holmfeldt K."/>
            <person name="Nilsson E."/>
            <person name="Simone D."/>
            <person name="Lopez-Fernandez M."/>
            <person name="Wu X."/>
            <person name="de Brujin I."/>
            <person name="Lundin D."/>
            <person name="Andersson A."/>
            <person name="Bertilsson S."/>
            <person name="Dopson M."/>
        </authorList>
    </citation>
    <scope>NUCLEOTIDE SEQUENCE</scope>
    <source>
        <strain evidence="1">TM448A06204</strain>
        <strain evidence="2">TM448B05910</strain>
    </source>
</reference>
<evidence type="ECO:0000313" key="1">
    <source>
        <dbReference type="EMBL" id="QJA54928.1"/>
    </source>
</evidence>
<proteinExistence type="predicted"/>
<sequence>MKVTIGKEGCKKTWQAEFPETTDCVLCKGKARIGFVAHEGMEKSDKRPFVSELHLNKGKRGELWLHDCCAVAVYFCGECLKPTALYNQG</sequence>
<dbReference type="AlphaFoldDB" id="A0A6H2A582"/>
<gene>
    <name evidence="1" type="ORF">TM448A06204_0005</name>
    <name evidence="2" type="ORF">TM448B05910_0002</name>
</gene>
<organism evidence="1">
    <name type="scientific">viral metagenome</name>
    <dbReference type="NCBI Taxonomy" id="1070528"/>
    <lineage>
        <taxon>unclassified sequences</taxon>
        <taxon>metagenomes</taxon>
        <taxon>organismal metagenomes</taxon>
    </lineage>
</organism>
<protein>
    <submittedName>
        <fullName evidence="1">Uncharacterized protein</fullName>
    </submittedName>
</protein>
<name>A0A6H2A582_9ZZZZ</name>
<dbReference type="EMBL" id="MT145141">
    <property type="protein sequence ID" value="QJI04023.1"/>
    <property type="molecule type" value="Genomic_DNA"/>
</dbReference>